<dbReference type="EMBL" id="CP012713">
    <property type="protein sequence ID" value="ALF17641.1"/>
    <property type="molecule type" value="Genomic_DNA"/>
</dbReference>
<proteinExistence type="predicted"/>
<dbReference type="AlphaFoldDB" id="A0A0M4RK59"/>
<evidence type="ECO:0000313" key="2">
    <source>
        <dbReference type="Proteomes" id="UP000063147"/>
    </source>
</evidence>
<evidence type="ECO:0000313" key="1">
    <source>
        <dbReference type="EMBL" id="ALF17641.1"/>
    </source>
</evidence>
<dbReference type="PROSITE" id="PS51257">
    <property type="entry name" value="PROKAR_LIPOPROTEIN"/>
    <property type="match status" value="1"/>
</dbReference>
<protein>
    <submittedName>
        <fullName evidence="1">Uncharacterized protein</fullName>
    </submittedName>
</protein>
<reference evidence="1 2" key="1">
    <citation type="submission" date="2015-09" db="EMBL/GenBank/DDBJ databases">
        <authorList>
            <person name="Jackson K.R."/>
            <person name="Lunt B.L."/>
            <person name="Fisher J.N.B."/>
            <person name="Gardner A.V."/>
            <person name="Bailey M.E."/>
            <person name="Deus L.M."/>
            <person name="Earl A.S."/>
            <person name="Gibby P.D."/>
            <person name="Hartmann K.A."/>
            <person name="Liu J.E."/>
            <person name="Manci A.M."/>
            <person name="Nielsen D.A."/>
            <person name="Solomon M.B."/>
            <person name="Breakwell D.P."/>
            <person name="Burnett S.H."/>
            <person name="Grose J.H."/>
        </authorList>
    </citation>
    <scope>NUCLEOTIDE SEQUENCE [LARGE SCALE GENOMIC DNA]</scope>
    <source>
        <strain evidence="1 2">KCOM 1279</strain>
    </source>
</reference>
<name>A0A0M4RK59_9FUSO</name>
<accession>A0A0M4RK59</accession>
<dbReference type="Proteomes" id="UP000063147">
    <property type="component" value="Chromosome"/>
</dbReference>
<dbReference type="PATRIC" id="fig|76859.3.peg.1087"/>
<gene>
    <name evidence="1" type="ORF">RN98_05455</name>
</gene>
<sequence length="170" mass="19312">MKKIFRYILLSFALLMLVACGKPDSQKAFEKGFKETMTDISKKMSEGDNEATKMMAKILEKATYKVNKVEENGNQSELDVTIKAVDLTKYLTEFMVSLKPLIDSNMGEEAFSKATVDYFSDLSKKELEYKETNVKVYMEKINGEWKVINTDDIVVGIFGGLEEFIKGPQN</sequence>
<dbReference type="RefSeq" id="WP_060676087.1">
    <property type="nucleotide sequence ID" value="NZ_CP012713.1"/>
</dbReference>
<dbReference type="OrthoDB" id="87740at2"/>
<organism evidence="1">
    <name type="scientific">Fusobacterium animalis</name>
    <dbReference type="NCBI Taxonomy" id="76859"/>
    <lineage>
        <taxon>Bacteria</taxon>
        <taxon>Fusobacteriati</taxon>
        <taxon>Fusobacteriota</taxon>
        <taxon>Fusobacteriia</taxon>
        <taxon>Fusobacteriales</taxon>
        <taxon>Fusobacteriaceae</taxon>
        <taxon>Fusobacterium</taxon>
    </lineage>
</organism>